<dbReference type="PANTHER" id="PTHR43384">
    <property type="entry name" value="SEPTUM SITE-DETERMINING PROTEIN MIND HOMOLOG, CHLOROPLASTIC-RELATED"/>
    <property type="match status" value="1"/>
</dbReference>
<dbReference type="GO" id="GO:0051782">
    <property type="term" value="P:negative regulation of cell division"/>
    <property type="evidence" value="ECO:0007669"/>
    <property type="project" value="TreeGrafter"/>
</dbReference>
<dbReference type="GO" id="GO:0005829">
    <property type="term" value="C:cytosol"/>
    <property type="evidence" value="ECO:0007669"/>
    <property type="project" value="TreeGrafter"/>
</dbReference>
<reference evidence="3 4" key="1">
    <citation type="submission" date="2018-09" db="EMBL/GenBank/DDBJ databases">
        <title>Novel species of Cryobacterium.</title>
        <authorList>
            <person name="Liu Q."/>
            <person name="Xin Y.-H."/>
        </authorList>
    </citation>
    <scope>NUCLEOTIDE SEQUENCE [LARGE SCALE GENOMIC DNA]</scope>
    <source>
        <strain evidence="3 4">Hh39</strain>
    </source>
</reference>
<evidence type="ECO:0000256" key="1">
    <source>
        <dbReference type="SAM" id="MobiDB-lite"/>
    </source>
</evidence>
<keyword evidence="4" id="KW-1185">Reference proteome</keyword>
<dbReference type="AlphaFoldDB" id="A0A3A5MSR6"/>
<dbReference type="Gene3D" id="3.40.50.300">
    <property type="entry name" value="P-loop containing nucleotide triphosphate hydrolases"/>
    <property type="match status" value="1"/>
</dbReference>
<organism evidence="3 4">
    <name type="scientific">Cryobacterium melibiosiphilum</name>
    <dbReference type="NCBI Taxonomy" id="995039"/>
    <lineage>
        <taxon>Bacteria</taxon>
        <taxon>Bacillati</taxon>
        <taxon>Actinomycetota</taxon>
        <taxon>Actinomycetes</taxon>
        <taxon>Micrococcales</taxon>
        <taxon>Microbacteriaceae</taxon>
        <taxon>Cryobacterium</taxon>
    </lineage>
</organism>
<comment type="caution">
    <text evidence="3">The sequence shown here is derived from an EMBL/GenBank/DDBJ whole genome shotgun (WGS) entry which is preliminary data.</text>
</comment>
<feature type="domain" description="CobQ/CobB/MinD/ParA nucleotide binding" evidence="2">
    <location>
        <begin position="211"/>
        <end position="253"/>
    </location>
</feature>
<accession>A0A3A5MSR6</accession>
<dbReference type="PANTHER" id="PTHR43384:SF14">
    <property type="entry name" value="ESX-1 SECRETION-ASSOCIATED PROTEIN ESPI"/>
    <property type="match status" value="1"/>
</dbReference>
<dbReference type="EMBL" id="QZVS01000063">
    <property type="protein sequence ID" value="RJT90193.1"/>
    <property type="molecule type" value="Genomic_DNA"/>
</dbReference>
<gene>
    <name evidence="3" type="ORF">D6T64_04530</name>
</gene>
<dbReference type="Proteomes" id="UP000272015">
    <property type="component" value="Unassembled WGS sequence"/>
</dbReference>
<feature type="compositionally biased region" description="Low complexity" evidence="1">
    <location>
        <begin position="133"/>
        <end position="148"/>
    </location>
</feature>
<dbReference type="RefSeq" id="WP_119972300.1">
    <property type="nucleotide sequence ID" value="NZ_JBHSQA010000024.1"/>
</dbReference>
<evidence type="ECO:0000313" key="4">
    <source>
        <dbReference type="Proteomes" id="UP000272015"/>
    </source>
</evidence>
<evidence type="ECO:0000313" key="3">
    <source>
        <dbReference type="EMBL" id="RJT90193.1"/>
    </source>
</evidence>
<sequence>MSITTTVPLPDVRAVVTDTTVELSVLGNPETITASTSAELRTKIMSRVVKLASGLGTDVRLEVHDHAGQWHLVASPDGHLREDEPLPLTEEEPAPVAQKIESPSLPAEQLSPHLSEPTAAAAATAAVSPLHDASTAEASETAEVSGEELPTRKAARASFIIDERREPAATNGWRGLLARTTGLQVPASVLERERRRHVQTVSQHWPGPRKISVVNGKGGVGKTLTTAMLTAVFARHGGAGVLAWDNNDTRGTLGWRTEKGPHDATVQDLLPDTVKLLSPSAQISDLARFVHHQTSDKYDVLRSNPELLATKQRITQDDFDALHEVAAKYFRLVFFDSGNDESAPRWLRMIDHTDQLVVATTALGESAESGALLLEALSERDEHSAALARNAVVVVLQSERNSTLSDAKRVAGGFTGLARIAVTIPFDRALHGGALRYDAVRPATRAAWLSAGAAVADGL</sequence>
<feature type="region of interest" description="Disordered" evidence="1">
    <location>
        <begin position="105"/>
        <end position="151"/>
    </location>
</feature>
<proteinExistence type="predicted"/>
<dbReference type="InterPro" id="IPR050625">
    <property type="entry name" value="ParA/MinD_ATPase"/>
</dbReference>
<dbReference type="GO" id="GO:0009898">
    <property type="term" value="C:cytoplasmic side of plasma membrane"/>
    <property type="evidence" value="ECO:0007669"/>
    <property type="project" value="TreeGrafter"/>
</dbReference>
<evidence type="ECO:0000259" key="2">
    <source>
        <dbReference type="Pfam" id="PF01656"/>
    </source>
</evidence>
<dbReference type="InterPro" id="IPR002586">
    <property type="entry name" value="CobQ/CobB/MinD/ParA_Nub-bd_dom"/>
</dbReference>
<dbReference type="SUPFAM" id="SSF52540">
    <property type="entry name" value="P-loop containing nucleoside triphosphate hydrolases"/>
    <property type="match status" value="1"/>
</dbReference>
<dbReference type="GO" id="GO:0016887">
    <property type="term" value="F:ATP hydrolysis activity"/>
    <property type="evidence" value="ECO:0007669"/>
    <property type="project" value="TreeGrafter"/>
</dbReference>
<dbReference type="OrthoDB" id="4640801at2"/>
<dbReference type="GO" id="GO:0005524">
    <property type="term" value="F:ATP binding"/>
    <property type="evidence" value="ECO:0007669"/>
    <property type="project" value="TreeGrafter"/>
</dbReference>
<dbReference type="Pfam" id="PF01656">
    <property type="entry name" value="CbiA"/>
    <property type="match status" value="1"/>
</dbReference>
<protein>
    <submittedName>
        <fullName evidence="3">ATPase</fullName>
    </submittedName>
</protein>
<name>A0A3A5MSR6_9MICO</name>
<dbReference type="InterPro" id="IPR027417">
    <property type="entry name" value="P-loop_NTPase"/>
</dbReference>